<keyword evidence="3 7" id="KW-0862">Zinc</keyword>
<reference evidence="9" key="2">
    <citation type="journal article" date="2021" name="PeerJ">
        <title>Extensive microbial diversity within the chicken gut microbiome revealed by metagenomics and culture.</title>
        <authorList>
            <person name="Gilroy R."/>
            <person name="Ravi A."/>
            <person name="Getino M."/>
            <person name="Pursley I."/>
            <person name="Horton D.L."/>
            <person name="Alikhan N.F."/>
            <person name="Baker D."/>
            <person name="Gharbi K."/>
            <person name="Hall N."/>
            <person name="Watson M."/>
            <person name="Adriaenssens E.M."/>
            <person name="Foster-Nyarko E."/>
            <person name="Jarju S."/>
            <person name="Secka A."/>
            <person name="Antonio M."/>
            <person name="Oren A."/>
            <person name="Chaudhuri R.R."/>
            <person name="La Ragione R."/>
            <person name="Hildebrand F."/>
            <person name="Pallen M.J."/>
        </authorList>
    </citation>
    <scope>NUCLEOTIDE SEQUENCE</scope>
    <source>
        <strain evidence="9">ChiSjej1B19-3389</strain>
    </source>
</reference>
<organism evidence="9 10">
    <name type="scientific">Candidatus Scatavimonas merdigallinarum</name>
    <dbReference type="NCBI Taxonomy" id="2840914"/>
    <lineage>
        <taxon>Bacteria</taxon>
        <taxon>Bacillati</taxon>
        <taxon>Bacillota</taxon>
        <taxon>Clostridia</taxon>
        <taxon>Eubacteriales</taxon>
        <taxon>Oscillospiraceae</taxon>
        <taxon>Oscillospiraceae incertae sedis</taxon>
        <taxon>Candidatus Scatavimonas</taxon>
    </lineage>
</organism>
<dbReference type="GO" id="GO:1900376">
    <property type="term" value="P:regulation of secondary metabolite biosynthetic process"/>
    <property type="evidence" value="ECO:0007669"/>
    <property type="project" value="TreeGrafter"/>
</dbReference>
<dbReference type="AlphaFoldDB" id="A0A9D0ZKQ7"/>
<dbReference type="EMBL" id="DVFW01000040">
    <property type="protein sequence ID" value="HIQ81119.1"/>
    <property type="molecule type" value="Genomic_DNA"/>
</dbReference>
<keyword evidence="8" id="KW-0408">Iron</keyword>
<evidence type="ECO:0000256" key="2">
    <source>
        <dbReference type="ARBA" id="ARBA00022491"/>
    </source>
</evidence>
<evidence type="ECO:0000256" key="6">
    <source>
        <dbReference type="ARBA" id="ARBA00023163"/>
    </source>
</evidence>
<proteinExistence type="inferred from homology"/>
<dbReference type="InterPro" id="IPR043135">
    <property type="entry name" value="Fur_C"/>
</dbReference>
<keyword evidence="7" id="KW-0479">Metal-binding</keyword>
<feature type="binding site" evidence="7">
    <location>
        <position position="82"/>
    </location>
    <ligand>
        <name>Zn(2+)</name>
        <dbReference type="ChEBI" id="CHEBI:29105"/>
    </ligand>
</feature>
<dbReference type="InterPro" id="IPR036390">
    <property type="entry name" value="WH_DNA-bd_sf"/>
</dbReference>
<feature type="binding site" evidence="7">
    <location>
        <position position="85"/>
    </location>
    <ligand>
        <name>Zn(2+)</name>
        <dbReference type="ChEBI" id="CHEBI:29105"/>
    </ligand>
</feature>
<evidence type="ECO:0000256" key="5">
    <source>
        <dbReference type="ARBA" id="ARBA00023125"/>
    </source>
</evidence>
<sequence length="135" mass="15307">MRRQNFSKKREAILQSICSTAIHPTAEWVYNDLKPRYPDLSLGTVYRNIALFKEQGVVASVGTVGGQERIDGNTKPHAHFICTDCGAVLDIHEMEDNKLLDYSVMDTYGLKVEYHNLCFYGKCTACQKKDEEKDA</sequence>
<accession>A0A9D0ZKQ7</accession>
<comment type="similarity">
    <text evidence="1">Belongs to the Fur family.</text>
</comment>
<dbReference type="SUPFAM" id="SSF46785">
    <property type="entry name" value="Winged helix' DNA-binding domain"/>
    <property type="match status" value="1"/>
</dbReference>
<comment type="caution">
    <text evidence="9">The sequence shown here is derived from an EMBL/GenBank/DDBJ whole genome shotgun (WGS) entry which is preliminary data.</text>
</comment>
<dbReference type="GO" id="GO:0008270">
    <property type="term" value="F:zinc ion binding"/>
    <property type="evidence" value="ECO:0007669"/>
    <property type="project" value="TreeGrafter"/>
</dbReference>
<dbReference type="InterPro" id="IPR036388">
    <property type="entry name" value="WH-like_DNA-bd_sf"/>
</dbReference>
<gene>
    <name evidence="9" type="ORF">IAD32_07560</name>
</gene>
<evidence type="ECO:0000313" key="9">
    <source>
        <dbReference type="EMBL" id="HIQ81119.1"/>
    </source>
</evidence>
<keyword evidence="6" id="KW-0804">Transcription</keyword>
<dbReference type="GO" id="GO:0003700">
    <property type="term" value="F:DNA-binding transcription factor activity"/>
    <property type="evidence" value="ECO:0007669"/>
    <property type="project" value="InterPro"/>
</dbReference>
<evidence type="ECO:0000256" key="8">
    <source>
        <dbReference type="PIRSR" id="PIRSR602481-2"/>
    </source>
</evidence>
<keyword evidence="5" id="KW-0238">DNA-binding</keyword>
<dbReference type="Pfam" id="PF01475">
    <property type="entry name" value="FUR"/>
    <property type="match status" value="1"/>
</dbReference>
<keyword evidence="2" id="KW-0678">Repressor</keyword>
<feature type="binding site" evidence="7">
    <location>
        <position position="126"/>
    </location>
    <ligand>
        <name>Zn(2+)</name>
        <dbReference type="ChEBI" id="CHEBI:29105"/>
    </ligand>
</feature>
<protein>
    <submittedName>
        <fullName evidence="9">Transcriptional repressor</fullName>
    </submittedName>
</protein>
<evidence type="ECO:0000256" key="4">
    <source>
        <dbReference type="ARBA" id="ARBA00023015"/>
    </source>
</evidence>
<evidence type="ECO:0000313" key="10">
    <source>
        <dbReference type="Proteomes" id="UP000886787"/>
    </source>
</evidence>
<dbReference type="Gene3D" id="3.30.1490.190">
    <property type="match status" value="1"/>
</dbReference>
<comment type="cofactor">
    <cofactor evidence="8">
        <name>Mn(2+)</name>
        <dbReference type="ChEBI" id="CHEBI:29035"/>
    </cofactor>
    <cofactor evidence="8">
        <name>Fe(2+)</name>
        <dbReference type="ChEBI" id="CHEBI:29033"/>
    </cofactor>
    <text evidence="8">Binds 1 Mn(2+) or Fe(2+) ion per subunit.</text>
</comment>
<dbReference type="Gene3D" id="1.10.10.10">
    <property type="entry name" value="Winged helix-like DNA-binding domain superfamily/Winged helix DNA-binding domain"/>
    <property type="match status" value="1"/>
</dbReference>
<evidence type="ECO:0000256" key="1">
    <source>
        <dbReference type="ARBA" id="ARBA00007957"/>
    </source>
</evidence>
<dbReference type="PANTHER" id="PTHR33202:SF7">
    <property type="entry name" value="FERRIC UPTAKE REGULATION PROTEIN"/>
    <property type="match status" value="1"/>
</dbReference>
<feature type="binding site" evidence="8">
    <location>
        <position position="115"/>
    </location>
    <ligand>
        <name>Fe cation</name>
        <dbReference type="ChEBI" id="CHEBI:24875"/>
    </ligand>
</feature>
<name>A0A9D0ZKQ7_9FIRM</name>
<dbReference type="Proteomes" id="UP000886787">
    <property type="component" value="Unassembled WGS sequence"/>
</dbReference>
<comment type="cofactor">
    <cofactor evidence="7">
        <name>Zn(2+)</name>
        <dbReference type="ChEBI" id="CHEBI:29105"/>
    </cofactor>
    <text evidence="7">Binds 1 zinc ion per subunit.</text>
</comment>
<reference evidence="9" key="1">
    <citation type="submission" date="2020-10" db="EMBL/GenBank/DDBJ databases">
        <authorList>
            <person name="Gilroy R."/>
        </authorList>
    </citation>
    <scope>NUCLEOTIDE SEQUENCE</scope>
    <source>
        <strain evidence="9">ChiSjej1B19-3389</strain>
    </source>
</reference>
<evidence type="ECO:0000256" key="7">
    <source>
        <dbReference type="PIRSR" id="PIRSR602481-1"/>
    </source>
</evidence>
<dbReference type="PANTHER" id="PTHR33202">
    <property type="entry name" value="ZINC UPTAKE REGULATION PROTEIN"/>
    <property type="match status" value="1"/>
</dbReference>
<keyword evidence="4" id="KW-0805">Transcription regulation</keyword>
<dbReference type="GO" id="GO:0000976">
    <property type="term" value="F:transcription cis-regulatory region binding"/>
    <property type="evidence" value="ECO:0007669"/>
    <property type="project" value="TreeGrafter"/>
</dbReference>
<feature type="binding site" evidence="7">
    <location>
        <position position="123"/>
    </location>
    <ligand>
        <name>Zn(2+)</name>
        <dbReference type="ChEBI" id="CHEBI:29105"/>
    </ligand>
</feature>
<dbReference type="CDD" id="cd07153">
    <property type="entry name" value="Fur_like"/>
    <property type="match status" value="1"/>
</dbReference>
<dbReference type="InterPro" id="IPR002481">
    <property type="entry name" value="FUR"/>
</dbReference>
<dbReference type="GO" id="GO:0045892">
    <property type="term" value="P:negative regulation of DNA-templated transcription"/>
    <property type="evidence" value="ECO:0007669"/>
    <property type="project" value="TreeGrafter"/>
</dbReference>
<evidence type="ECO:0000256" key="3">
    <source>
        <dbReference type="ARBA" id="ARBA00022833"/>
    </source>
</evidence>